<name>X0W0L1_9ZZZZ</name>
<accession>X0W0L1</accession>
<dbReference type="AlphaFoldDB" id="X0W0L1"/>
<feature type="non-terminal residue" evidence="1">
    <location>
        <position position="1"/>
    </location>
</feature>
<dbReference type="EMBL" id="BARS01035949">
    <property type="protein sequence ID" value="GAG24319.1"/>
    <property type="molecule type" value="Genomic_DNA"/>
</dbReference>
<proteinExistence type="predicted"/>
<dbReference type="SUPFAM" id="SSF48452">
    <property type="entry name" value="TPR-like"/>
    <property type="match status" value="1"/>
</dbReference>
<dbReference type="Gene3D" id="1.25.40.10">
    <property type="entry name" value="Tetratricopeptide repeat domain"/>
    <property type="match status" value="1"/>
</dbReference>
<reference evidence="1" key="1">
    <citation type="journal article" date="2014" name="Front. Microbiol.">
        <title>High frequency of phylogenetically diverse reductive dehalogenase-homologous genes in deep subseafloor sedimentary metagenomes.</title>
        <authorList>
            <person name="Kawai M."/>
            <person name="Futagami T."/>
            <person name="Toyoda A."/>
            <person name="Takaki Y."/>
            <person name="Nishi S."/>
            <person name="Hori S."/>
            <person name="Arai W."/>
            <person name="Tsubouchi T."/>
            <person name="Morono Y."/>
            <person name="Uchiyama I."/>
            <person name="Ito T."/>
            <person name="Fujiyama A."/>
            <person name="Inagaki F."/>
            <person name="Takami H."/>
        </authorList>
    </citation>
    <scope>NUCLEOTIDE SEQUENCE</scope>
    <source>
        <strain evidence="1">Expedition CK06-06</strain>
    </source>
</reference>
<dbReference type="InterPro" id="IPR011990">
    <property type="entry name" value="TPR-like_helical_dom_sf"/>
</dbReference>
<dbReference type="Pfam" id="PF13432">
    <property type="entry name" value="TPR_16"/>
    <property type="match status" value="1"/>
</dbReference>
<protein>
    <recommendedName>
        <fullName evidence="2">MalT-like TPR region domain-containing protein</fullName>
    </recommendedName>
</protein>
<organism evidence="1">
    <name type="scientific">marine sediment metagenome</name>
    <dbReference type="NCBI Taxonomy" id="412755"/>
    <lineage>
        <taxon>unclassified sequences</taxon>
        <taxon>metagenomes</taxon>
        <taxon>ecological metagenomes</taxon>
    </lineage>
</organism>
<evidence type="ECO:0000313" key="1">
    <source>
        <dbReference type="EMBL" id="GAG24319.1"/>
    </source>
</evidence>
<evidence type="ECO:0008006" key="2">
    <source>
        <dbReference type="Google" id="ProtNLM"/>
    </source>
</evidence>
<gene>
    <name evidence="1" type="ORF">S01H1_55315</name>
</gene>
<sequence length="141" mass="15188">EPAGMAEHARAVVALGEGRPEASLQHLERARAAEYGLLHDYSRLLLGDVNVALGRLPEAAAEYETVAGTLGLSFEDARAHPPLQPVAHERLGRLYLVLGDTAAALGHLAAFVELWRDADPELLPRVQEAQGTLQEILSQRG</sequence>
<comment type="caution">
    <text evidence="1">The sequence shown here is derived from an EMBL/GenBank/DDBJ whole genome shotgun (WGS) entry which is preliminary data.</text>
</comment>